<keyword evidence="3" id="KW-1185">Reference proteome</keyword>
<proteinExistence type="predicted"/>
<feature type="region of interest" description="Disordered" evidence="1">
    <location>
        <begin position="36"/>
        <end position="141"/>
    </location>
</feature>
<feature type="compositionally biased region" description="Polar residues" evidence="1">
    <location>
        <begin position="82"/>
        <end position="92"/>
    </location>
</feature>
<feature type="region of interest" description="Disordered" evidence="1">
    <location>
        <begin position="201"/>
        <end position="271"/>
    </location>
</feature>
<evidence type="ECO:0000256" key="1">
    <source>
        <dbReference type="SAM" id="MobiDB-lite"/>
    </source>
</evidence>
<name>A0ABX7BM67_9CAUL</name>
<dbReference type="Proteomes" id="UP000595448">
    <property type="component" value="Chromosome"/>
</dbReference>
<evidence type="ECO:0000313" key="2">
    <source>
        <dbReference type="EMBL" id="QQQ18657.1"/>
    </source>
</evidence>
<dbReference type="EMBL" id="CP067977">
    <property type="protein sequence ID" value="QQQ18657.1"/>
    <property type="molecule type" value="Genomic_DNA"/>
</dbReference>
<evidence type="ECO:0000313" key="3">
    <source>
        <dbReference type="Proteomes" id="UP000595448"/>
    </source>
</evidence>
<reference evidence="2 3" key="1">
    <citation type="submission" date="2021-01" db="EMBL/GenBank/DDBJ databases">
        <title>Brevundimonas vitis sp. nov., an bacterium isolated from grape (Vitis vinifera).</title>
        <authorList>
            <person name="Jiang L."/>
            <person name="Lee J."/>
        </authorList>
    </citation>
    <scope>NUCLEOTIDE SEQUENCE [LARGE SCALE GENOMIC DNA]</scope>
    <source>
        <strain evidence="2 3">GRTSA-9</strain>
    </source>
</reference>
<organism evidence="2 3">
    <name type="scientific">Brevundimonas vitisensis</name>
    <dbReference type="NCBI Taxonomy" id="2800818"/>
    <lineage>
        <taxon>Bacteria</taxon>
        <taxon>Pseudomonadati</taxon>
        <taxon>Pseudomonadota</taxon>
        <taxon>Alphaproteobacteria</taxon>
        <taxon>Caulobacterales</taxon>
        <taxon>Caulobacteraceae</taxon>
        <taxon>Brevundimonas</taxon>
    </lineage>
</organism>
<protein>
    <recommendedName>
        <fullName evidence="4">Energy transducer TonB</fullName>
    </recommendedName>
</protein>
<dbReference type="RefSeq" id="WP_201103016.1">
    <property type="nucleotide sequence ID" value="NZ_CP067977.1"/>
</dbReference>
<evidence type="ECO:0008006" key="4">
    <source>
        <dbReference type="Google" id="ProtNLM"/>
    </source>
</evidence>
<accession>A0ABX7BM67</accession>
<sequence length="271" mass="28403">MAGQTAQRARHQTLTLIAVSAVAHGAVLGALALRTFDPLPTGRTDPPLIYLDIEPRPLLPGETARTPRPTASPPELAETQPDRTVNTRQTVPTPDREDDEDPDAPIVRPSDRAGGAPAPSPGLDDGWRVAPGGTRESVGRSLRGSVVGCDMRNGRMSPAEQAICDERFNAAAGRAAPITGSDDAERDARFAREGAGRLAEYEARRRPLSGGTGVVGPSDGVGSNFGTGTAGAHLDPSFQPDSNQNIRTRRDGSRASGTPLTPGGSSPRERR</sequence>
<gene>
    <name evidence="2" type="ORF">JIP62_00420</name>
</gene>